<gene>
    <name evidence="4" type="ORF">SHALO_0390</name>
</gene>
<feature type="domain" description="EF-hand" evidence="3">
    <location>
        <begin position="73"/>
        <end position="99"/>
    </location>
</feature>
<dbReference type="KEGG" id="shal:SHALO_0390"/>
<dbReference type="InterPro" id="IPR002048">
    <property type="entry name" value="EF_hand_dom"/>
</dbReference>
<evidence type="ECO:0000256" key="1">
    <source>
        <dbReference type="SAM" id="MobiDB-lite"/>
    </source>
</evidence>
<accession>A0A1D7TGR4</accession>
<dbReference type="RefSeq" id="WP_069477147.1">
    <property type="nucleotide sequence ID" value="NZ_CP017111.1"/>
</dbReference>
<dbReference type="AlphaFoldDB" id="A0A1D7TGR4"/>
<sequence>MKKSFMCLALVSLVGLSLNAVDTTRGPIGFEAYDTNKDGMLTQEEFDTVKVERMSANAKAGMPMRNAANSPDFTYFDADKNGKVTKEEFQTGQLKHMQENRQNRGRK</sequence>
<organism evidence="4 5">
    <name type="scientific">Sulfurospirillum halorespirans DSM 13726</name>
    <dbReference type="NCBI Taxonomy" id="1193502"/>
    <lineage>
        <taxon>Bacteria</taxon>
        <taxon>Pseudomonadati</taxon>
        <taxon>Campylobacterota</taxon>
        <taxon>Epsilonproteobacteria</taxon>
        <taxon>Campylobacterales</taxon>
        <taxon>Sulfurospirillaceae</taxon>
        <taxon>Sulfurospirillum</taxon>
    </lineage>
</organism>
<dbReference type="InterPro" id="IPR011992">
    <property type="entry name" value="EF-hand-dom_pair"/>
</dbReference>
<name>A0A1D7TGR4_9BACT</name>
<dbReference type="Gene3D" id="1.10.238.10">
    <property type="entry name" value="EF-hand"/>
    <property type="match status" value="1"/>
</dbReference>
<evidence type="ECO:0000256" key="2">
    <source>
        <dbReference type="SAM" id="SignalP"/>
    </source>
</evidence>
<dbReference type="GO" id="GO:0005509">
    <property type="term" value="F:calcium ion binding"/>
    <property type="evidence" value="ECO:0007669"/>
    <property type="project" value="InterPro"/>
</dbReference>
<keyword evidence="5" id="KW-1185">Reference proteome</keyword>
<dbReference type="EMBL" id="CP017111">
    <property type="protein sequence ID" value="AOO64187.1"/>
    <property type="molecule type" value="Genomic_DNA"/>
</dbReference>
<dbReference type="PROSITE" id="PS50222">
    <property type="entry name" value="EF_HAND_2"/>
    <property type="match status" value="1"/>
</dbReference>
<feature type="chain" id="PRO_5009099413" description="EF-hand domain-containing protein" evidence="2">
    <location>
        <begin position="21"/>
        <end position="107"/>
    </location>
</feature>
<evidence type="ECO:0000259" key="3">
    <source>
        <dbReference type="PROSITE" id="PS50222"/>
    </source>
</evidence>
<feature type="signal peptide" evidence="2">
    <location>
        <begin position="1"/>
        <end position="20"/>
    </location>
</feature>
<reference evidence="5" key="1">
    <citation type="submission" date="2016-08" db="EMBL/GenBank/DDBJ databases">
        <title>Complete genome sequence of the organohalide-respiring Epsilonproteobacterium Sulfurospirillum halorespirans.</title>
        <authorList>
            <person name="Goris T."/>
            <person name="Zimmermann J."/>
            <person name="Schenz B."/>
            <person name="Lemos M."/>
            <person name="Hackermueller J."/>
            <person name="Diekert G."/>
        </authorList>
    </citation>
    <scope>NUCLEOTIDE SEQUENCE [LARGE SCALE GENOMIC DNA]</scope>
    <source>
        <strain>DSM 13726</strain>
        <strain evidence="5">PCE-M2</strain>
    </source>
</reference>
<feature type="region of interest" description="Disordered" evidence="1">
    <location>
        <begin position="87"/>
        <end position="107"/>
    </location>
</feature>
<feature type="compositionally biased region" description="Basic and acidic residues" evidence="1">
    <location>
        <begin position="96"/>
        <end position="107"/>
    </location>
</feature>
<proteinExistence type="predicted"/>
<dbReference type="Pfam" id="PF13499">
    <property type="entry name" value="EF-hand_7"/>
    <property type="match status" value="1"/>
</dbReference>
<dbReference type="SUPFAM" id="SSF47473">
    <property type="entry name" value="EF-hand"/>
    <property type="match status" value="1"/>
</dbReference>
<dbReference type="Proteomes" id="UP000094609">
    <property type="component" value="Chromosome"/>
</dbReference>
<protein>
    <recommendedName>
        <fullName evidence="3">EF-hand domain-containing protein</fullName>
    </recommendedName>
</protein>
<evidence type="ECO:0000313" key="4">
    <source>
        <dbReference type="EMBL" id="AOO64187.1"/>
    </source>
</evidence>
<keyword evidence="2" id="KW-0732">Signal</keyword>
<dbReference type="InterPro" id="IPR018247">
    <property type="entry name" value="EF_Hand_1_Ca_BS"/>
</dbReference>
<dbReference type="PATRIC" id="fig|1193502.14.peg.399"/>
<dbReference type="STRING" id="1193502.SHALO_0390"/>
<evidence type="ECO:0000313" key="5">
    <source>
        <dbReference type="Proteomes" id="UP000094609"/>
    </source>
</evidence>
<dbReference type="PROSITE" id="PS00018">
    <property type="entry name" value="EF_HAND_1"/>
    <property type="match status" value="2"/>
</dbReference>